<keyword evidence="10 13" id="KW-0119">Carbohydrate metabolism</keyword>
<dbReference type="EC" id="2.4.1.1" evidence="13"/>
<dbReference type="PANTHER" id="PTHR11468:SF3">
    <property type="entry name" value="GLYCOGEN PHOSPHORYLASE, LIVER FORM"/>
    <property type="match status" value="1"/>
</dbReference>
<dbReference type="RefSeq" id="WP_160623883.1">
    <property type="nucleotide sequence ID" value="NZ_WUUQ01000001.1"/>
</dbReference>
<keyword evidence="9 12" id="KW-0663">Pyridoxal phosphate</keyword>
<dbReference type="Proteomes" id="UP000434036">
    <property type="component" value="Unassembled WGS sequence"/>
</dbReference>
<comment type="cofactor">
    <cofactor evidence="2 13">
        <name>pyridoxal 5'-phosphate</name>
        <dbReference type="ChEBI" id="CHEBI:597326"/>
    </cofactor>
</comment>
<comment type="function">
    <text evidence="11">Phosphorylase is an important allosteric enzyme in carbohydrate metabolism. Enzymes from different sources differ in their regulatory mechanisms and in their natural substrates. However, all known phosphorylases share catalytic and structural properties.</text>
</comment>
<feature type="modified residue" description="N6-(pyridoxal phosphate)lysine" evidence="12">
    <location>
        <position position="650"/>
    </location>
</feature>
<comment type="function">
    <text evidence="13">Allosteric enzyme that catalyzes the rate-limiting step in glycogen catabolism, the phosphorolytic cleavage of glycogen to produce glucose-1-phosphate, and plays a central role in maintaining cellular and organismal glucose homeostasis.</text>
</comment>
<dbReference type="GO" id="GO:0030170">
    <property type="term" value="F:pyridoxal phosphate binding"/>
    <property type="evidence" value="ECO:0007669"/>
    <property type="project" value="InterPro"/>
</dbReference>
<dbReference type="PROSITE" id="PS00102">
    <property type="entry name" value="PHOSPHORYLASE"/>
    <property type="match status" value="1"/>
</dbReference>
<organism evidence="14 15">
    <name type="scientific">Copranaerobaculum intestinale</name>
    <dbReference type="NCBI Taxonomy" id="2692629"/>
    <lineage>
        <taxon>Bacteria</taxon>
        <taxon>Bacillati</taxon>
        <taxon>Bacillota</taxon>
        <taxon>Erysipelotrichia</taxon>
        <taxon>Erysipelotrichales</taxon>
        <taxon>Erysipelotrichaceae</taxon>
        <taxon>Copranaerobaculum</taxon>
    </lineage>
</organism>
<evidence type="ECO:0000256" key="12">
    <source>
        <dbReference type="PIRSR" id="PIRSR000460-1"/>
    </source>
</evidence>
<gene>
    <name evidence="14" type="primary">glgP</name>
    <name evidence="14" type="ORF">GSF08_00310</name>
</gene>
<evidence type="ECO:0000256" key="7">
    <source>
        <dbReference type="ARBA" id="ARBA00022676"/>
    </source>
</evidence>
<keyword evidence="8 13" id="KW-0808">Transferase</keyword>
<evidence type="ECO:0000256" key="8">
    <source>
        <dbReference type="ARBA" id="ARBA00022679"/>
    </source>
</evidence>
<name>A0A6N8U2D4_9FIRM</name>
<dbReference type="FunFam" id="3.40.50.2000:FF:000153">
    <property type="entry name" value="Alpha-1,4 glucan phosphorylase"/>
    <property type="match status" value="1"/>
</dbReference>
<dbReference type="InterPro" id="IPR000811">
    <property type="entry name" value="Glyco_trans_35"/>
</dbReference>
<dbReference type="InterPro" id="IPR011833">
    <property type="entry name" value="Glycg_phsphrylas"/>
</dbReference>
<comment type="caution">
    <text evidence="14">The sequence shown here is derived from an EMBL/GenBank/DDBJ whole genome shotgun (WGS) entry which is preliminary data.</text>
</comment>
<dbReference type="FunFam" id="3.40.50.2000:FF:000003">
    <property type="entry name" value="Alpha-1,4 glucan phosphorylase"/>
    <property type="match status" value="1"/>
</dbReference>
<dbReference type="AlphaFoldDB" id="A0A6N8U2D4"/>
<evidence type="ECO:0000313" key="14">
    <source>
        <dbReference type="EMBL" id="MXQ72382.1"/>
    </source>
</evidence>
<dbReference type="GO" id="GO:0005737">
    <property type="term" value="C:cytoplasm"/>
    <property type="evidence" value="ECO:0007669"/>
    <property type="project" value="UniProtKB-SubCell"/>
</dbReference>
<dbReference type="Gene3D" id="3.40.50.2000">
    <property type="entry name" value="Glycogen Phosphorylase B"/>
    <property type="match status" value="2"/>
</dbReference>
<evidence type="ECO:0000256" key="5">
    <source>
        <dbReference type="ARBA" id="ARBA00022490"/>
    </source>
</evidence>
<evidence type="ECO:0000256" key="9">
    <source>
        <dbReference type="ARBA" id="ARBA00022898"/>
    </source>
</evidence>
<keyword evidence="7 13" id="KW-0328">Glycosyltransferase</keyword>
<evidence type="ECO:0000256" key="1">
    <source>
        <dbReference type="ARBA" id="ARBA00001275"/>
    </source>
</evidence>
<keyword evidence="5" id="KW-0963">Cytoplasm</keyword>
<dbReference type="InterPro" id="IPR035090">
    <property type="entry name" value="Pyridoxal_P_attach_site"/>
</dbReference>
<dbReference type="NCBIfam" id="TIGR02093">
    <property type="entry name" value="P_ylase"/>
    <property type="match status" value="1"/>
</dbReference>
<reference evidence="14 15" key="2">
    <citation type="submission" date="2020-01" db="EMBL/GenBank/DDBJ databases">
        <title>Clostridiaceae sp. nov. isolated from the gut of human by culturomics.</title>
        <authorList>
            <person name="Chang Y."/>
        </authorList>
    </citation>
    <scope>NUCLEOTIDE SEQUENCE [LARGE SCALE GENOMIC DNA]</scope>
    <source>
        <strain evidence="14 15">DONG20-135</strain>
    </source>
</reference>
<comment type="similarity">
    <text evidence="4 13">Belongs to the glycogen phosphorylase family.</text>
</comment>
<dbReference type="PIRSF" id="PIRSF000460">
    <property type="entry name" value="Pprylas_GlgP"/>
    <property type="match status" value="1"/>
</dbReference>
<dbReference type="GO" id="GO:0008184">
    <property type="term" value="F:glycogen phosphorylase activity"/>
    <property type="evidence" value="ECO:0007669"/>
    <property type="project" value="InterPro"/>
</dbReference>
<dbReference type="SUPFAM" id="SSF53756">
    <property type="entry name" value="UDP-Glycosyltransferase/glycogen phosphorylase"/>
    <property type="match status" value="1"/>
</dbReference>
<evidence type="ECO:0000313" key="15">
    <source>
        <dbReference type="Proteomes" id="UP000434036"/>
    </source>
</evidence>
<evidence type="ECO:0000256" key="3">
    <source>
        <dbReference type="ARBA" id="ARBA00004496"/>
    </source>
</evidence>
<evidence type="ECO:0000256" key="10">
    <source>
        <dbReference type="ARBA" id="ARBA00023277"/>
    </source>
</evidence>
<evidence type="ECO:0000256" key="2">
    <source>
        <dbReference type="ARBA" id="ARBA00001933"/>
    </source>
</evidence>
<evidence type="ECO:0000256" key="13">
    <source>
        <dbReference type="RuleBase" id="RU000587"/>
    </source>
</evidence>
<evidence type="ECO:0000256" key="4">
    <source>
        <dbReference type="ARBA" id="ARBA00006047"/>
    </source>
</evidence>
<reference evidence="14 15" key="1">
    <citation type="submission" date="2019-12" db="EMBL/GenBank/DDBJ databases">
        <authorList>
            <person name="Yang R."/>
        </authorList>
    </citation>
    <scope>NUCLEOTIDE SEQUENCE [LARGE SCALE GENOMIC DNA]</scope>
    <source>
        <strain evidence="14 15">DONG20-135</strain>
    </source>
</reference>
<accession>A0A6N8U2D4</accession>
<protein>
    <recommendedName>
        <fullName evidence="13">Alpha-1,4 glucan phosphorylase</fullName>
        <ecNumber evidence="13">2.4.1.1</ecNumber>
    </recommendedName>
</protein>
<evidence type="ECO:0000256" key="6">
    <source>
        <dbReference type="ARBA" id="ARBA00022533"/>
    </source>
</evidence>
<dbReference type="Pfam" id="PF00343">
    <property type="entry name" value="Phosphorylase"/>
    <property type="match status" value="1"/>
</dbReference>
<dbReference type="EMBL" id="WUUQ01000001">
    <property type="protein sequence ID" value="MXQ72382.1"/>
    <property type="molecule type" value="Genomic_DNA"/>
</dbReference>
<dbReference type="PANTHER" id="PTHR11468">
    <property type="entry name" value="GLYCOGEN PHOSPHORYLASE"/>
    <property type="match status" value="1"/>
</dbReference>
<sequence>MENKFSNKEEFKNEFKRRIIEKYGRSIEQAHKTEKYMVLGTMIRDFVGVNWKASKETIAQKGQKQMFYFSMEFLIGRLLTNNLMNLGVYDIVKDGLADLGIDINEIEDMESDAGLGNGGLGRLAACFMDSLASLNLPGHGNCIRYEYGLFKQKIVDHEQVEVPDQWLRLGNVWEVRKPKHAVDVKFGGHIEMYMNEHGKTKVNYVPDMIVRAVPYDVPIVGKNTKVTNTLRLWSAEAAEDPCNANDFGQYIADVKAICQNVYPDDSTEEGRKLRIKQEYFFVSAGIAQIVKAHLRVYPSLDNLADKVCIQLNDTHPVLAIPELMRVLMDDYEYEWDDAWGITHNTISYTNHTVLSEALEKWPIPYIQSLLPRIYLIIDEIHHRFEYNLSHVYNRPDIAKNVEILKDGQVHMANLAIVGSHSVNGVAALHTEILKKDVFKDFYAIMPEKFNNKTNGITHRRWLLYSNPQLTKLLHDTIGNRFDEHPEDLIQLMDHVEDKQLQESFMQVKLERKKILADYIKKTLHIDVDIHSIFDVQAKRLHAYKRQLLNVMNIIAEYQHMKADPSYRIYPRTFIFAAKAAPAYLFAKQVIKLINCMADVINNDPEISPYMKVIFIPNYGVSIAEILMNAADVSEQISTAGKEASGTGNMKFMMNGAITLGTMDGANVEIVERVGMENAEIFGLRAEQVDEIVHEKSYNVWDYYHHDEKLKKVIDALVDGTFSEEKEDFRLVYNELMFKNDEYLLLPDFEAYAEAQKHIEARYQDRSGWAKMCLINVAQSGYFSSDRTIQQYADTIWHIQPVDVE</sequence>
<dbReference type="GO" id="GO:0005980">
    <property type="term" value="P:glycogen catabolic process"/>
    <property type="evidence" value="ECO:0007669"/>
    <property type="project" value="TreeGrafter"/>
</dbReference>
<keyword evidence="15" id="KW-1185">Reference proteome</keyword>
<evidence type="ECO:0000256" key="11">
    <source>
        <dbReference type="ARBA" id="ARBA00025174"/>
    </source>
</evidence>
<comment type="subcellular location">
    <subcellularLocation>
        <location evidence="3">Cytoplasm</location>
    </subcellularLocation>
</comment>
<comment type="catalytic activity">
    <reaction evidence="1 13">
        <text>[(1-&gt;4)-alpha-D-glucosyl](n) + phosphate = [(1-&gt;4)-alpha-D-glucosyl](n-1) + alpha-D-glucose 1-phosphate</text>
        <dbReference type="Rhea" id="RHEA:41732"/>
        <dbReference type="Rhea" id="RHEA-COMP:9584"/>
        <dbReference type="Rhea" id="RHEA-COMP:9586"/>
        <dbReference type="ChEBI" id="CHEBI:15444"/>
        <dbReference type="ChEBI" id="CHEBI:43474"/>
        <dbReference type="ChEBI" id="CHEBI:58601"/>
        <dbReference type="EC" id="2.4.1.1"/>
    </reaction>
</comment>
<proteinExistence type="inferred from homology"/>
<keyword evidence="6" id="KW-0021">Allosteric enzyme</keyword>
<dbReference type="CDD" id="cd04300">
    <property type="entry name" value="GT35_Glycogen_Phosphorylase"/>
    <property type="match status" value="1"/>
</dbReference>